<feature type="region of interest" description="Disordered" evidence="1">
    <location>
        <begin position="339"/>
        <end position="364"/>
    </location>
</feature>
<dbReference type="SUPFAM" id="SSF52833">
    <property type="entry name" value="Thioredoxin-like"/>
    <property type="match status" value="1"/>
</dbReference>
<feature type="compositionally biased region" description="Basic and acidic residues" evidence="1">
    <location>
        <begin position="346"/>
        <end position="364"/>
    </location>
</feature>
<protein>
    <recommendedName>
        <fullName evidence="6">GST N-terminal domain-containing protein</fullName>
    </recommendedName>
</protein>
<name>W2SCH3_CYPE1</name>
<dbReference type="CDD" id="cd00299">
    <property type="entry name" value="GST_C_family"/>
    <property type="match status" value="1"/>
</dbReference>
<dbReference type="InterPro" id="IPR036282">
    <property type="entry name" value="Glutathione-S-Trfase_C_sf"/>
</dbReference>
<dbReference type="CDD" id="cd00570">
    <property type="entry name" value="GST_N_family"/>
    <property type="match status" value="1"/>
</dbReference>
<dbReference type="eggNOG" id="ENOG502S039">
    <property type="taxonomic scope" value="Eukaryota"/>
</dbReference>
<dbReference type="InParanoid" id="W2SCH3"/>
<dbReference type="EMBL" id="KB822712">
    <property type="protein sequence ID" value="ETN45738.1"/>
    <property type="molecule type" value="Genomic_DNA"/>
</dbReference>
<reference evidence="4 5" key="1">
    <citation type="submission" date="2013-03" db="EMBL/GenBank/DDBJ databases">
        <title>The Genome Sequence of Phialophora europaea CBS 101466.</title>
        <authorList>
            <consortium name="The Broad Institute Genomics Platform"/>
            <person name="Cuomo C."/>
            <person name="de Hoog S."/>
            <person name="Gorbushina A."/>
            <person name="Walker B."/>
            <person name="Young S.K."/>
            <person name="Zeng Q."/>
            <person name="Gargeya S."/>
            <person name="Fitzgerald M."/>
            <person name="Haas B."/>
            <person name="Abouelleil A."/>
            <person name="Allen A.W."/>
            <person name="Alvarado L."/>
            <person name="Arachchi H.M."/>
            <person name="Berlin A.M."/>
            <person name="Chapman S.B."/>
            <person name="Gainer-Dewar J."/>
            <person name="Goldberg J."/>
            <person name="Griggs A."/>
            <person name="Gujja S."/>
            <person name="Hansen M."/>
            <person name="Howarth C."/>
            <person name="Imamovic A."/>
            <person name="Ireland A."/>
            <person name="Larimer J."/>
            <person name="McCowan C."/>
            <person name="Murphy C."/>
            <person name="Pearson M."/>
            <person name="Poon T.W."/>
            <person name="Priest M."/>
            <person name="Roberts A."/>
            <person name="Saif S."/>
            <person name="Shea T."/>
            <person name="Sisk P."/>
            <person name="Sykes S."/>
            <person name="Wortman J."/>
            <person name="Nusbaum C."/>
            <person name="Birren B."/>
        </authorList>
    </citation>
    <scope>NUCLEOTIDE SEQUENCE [LARGE SCALE GENOMIC DNA]</scope>
    <source>
        <strain evidence="4 5">CBS 101466</strain>
    </source>
</reference>
<proteinExistence type="predicted"/>
<evidence type="ECO:0000313" key="5">
    <source>
        <dbReference type="Proteomes" id="UP000030752"/>
    </source>
</evidence>
<evidence type="ECO:0008006" key="6">
    <source>
        <dbReference type="Google" id="ProtNLM"/>
    </source>
</evidence>
<evidence type="ECO:0000259" key="3">
    <source>
        <dbReference type="Pfam" id="PF25907"/>
    </source>
</evidence>
<dbReference type="RefSeq" id="XP_008712466.1">
    <property type="nucleotide sequence ID" value="XM_008714244.1"/>
</dbReference>
<feature type="domain" description="GST N-terminal" evidence="2">
    <location>
        <begin position="12"/>
        <end position="85"/>
    </location>
</feature>
<evidence type="ECO:0000259" key="2">
    <source>
        <dbReference type="Pfam" id="PF13417"/>
    </source>
</evidence>
<accession>W2SCH3</accession>
<evidence type="ECO:0000313" key="4">
    <source>
        <dbReference type="EMBL" id="ETN45738.1"/>
    </source>
</evidence>
<keyword evidence="5" id="KW-1185">Reference proteome</keyword>
<sequence>MSAHKPDPQITLFHYPFSPWSQKVTLYLALRKIPYVSCVQPVTLPRPDLKKGLGVNYRRIPIMSIGRDIYCDTLLMFEKLEALYPVGPNETKRHGTTGIERALEKLLEKWTDVVVFKYAAAAIPTSLDAVRDKTFINDRTELWGRDWAVDHQDSLRPEGLAVLRSNVQFLETTVLEDGREWVLGGKDMTLADIHAAWIFVWLAEMDGALPDSLFGRKEYSKVWAWWDRYTKARGEALEAMEKEGLKTEEEGKVAISRILKGDFGEKEGEVDERDPMGLQKGEEVRGYPTDTGSNHKDTGRLVALTSQEAVLSSKGEGGQEIRVHHPRWQFLVEPVRGGDVNPINGHGEESRHLVSEGEYVGSRD</sequence>
<organism evidence="4 5">
    <name type="scientific">Cyphellophora europaea (strain CBS 101466)</name>
    <name type="common">Phialophora europaea</name>
    <dbReference type="NCBI Taxonomy" id="1220924"/>
    <lineage>
        <taxon>Eukaryota</taxon>
        <taxon>Fungi</taxon>
        <taxon>Dikarya</taxon>
        <taxon>Ascomycota</taxon>
        <taxon>Pezizomycotina</taxon>
        <taxon>Eurotiomycetes</taxon>
        <taxon>Chaetothyriomycetidae</taxon>
        <taxon>Chaetothyriales</taxon>
        <taxon>Cyphellophoraceae</taxon>
        <taxon>Cyphellophora</taxon>
    </lineage>
</organism>
<dbReference type="Pfam" id="PF13417">
    <property type="entry name" value="GST_N_3"/>
    <property type="match status" value="1"/>
</dbReference>
<dbReference type="SUPFAM" id="SSF47616">
    <property type="entry name" value="GST C-terminal domain-like"/>
    <property type="match status" value="1"/>
</dbReference>
<dbReference type="Pfam" id="PF25907">
    <property type="entry name" value="DUF7962"/>
    <property type="match status" value="1"/>
</dbReference>
<dbReference type="GeneID" id="19976910"/>
<dbReference type="OrthoDB" id="202840at2759"/>
<dbReference type="AlphaFoldDB" id="W2SCH3"/>
<dbReference type="InterPro" id="IPR058268">
    <property type="entry name" value="DUF7962"/>
</dbReference>
<dbReference type="STRING" id="1220924.W2SCH3"/>
<dbReference type="InterPro" id="IPR004045">
    <property type="entry name" value="Glutathione_S-Trfase_N"/>
</dbReference>
<evidence type="ECO:0000256" key="1">
    <source>
        <dbReference type="SAM" id="MobiDB-lite"/>
    </source>
</evidence>
<feature type="domain" description="DUF7962" evidence="3">
    <location>
        <begin position="119"/>
        <end position="236"/>
    </location>
</feature>
<dbReference type="VEuPathDB" id="FungiDB:HMPREF1541_09571"/>
<dbReference type="InterPro" id="IPR036249">
    <property type="entry name" value="Thioredoxin-like_sf"/>
</dbReference>
<dbReference type="Gene3D" id="3.40.30.110">
    <property type="match status" value="2"/>
</dbReference>
<dbReference type="HOGENOM" id="CLU_039745_0_0_1"/>
<dbReference type="Proteomes" id="UP000030752">
    <property type="component" value="Unassembled WGS sequence"/>
</dbReference>
<gene>
    <name evidence="4" type="ORF">HMPREF1541_09571</name>
</gene>
<feature type="region of interest" description="Disordered" evidence="1">
    <location>
        <begin position="278"/>
        <end position="297"/>
    </location>
</feature>